<proteinExistence type="predicted"/>
<keyword evidence="3" id="KW-1185">Reference proteome</keyword>
<organism evidence="2 3">
    <name type="scientific">Ligilactobacillus pabuli</name>
    <dbReference type="NCBI Taxonomy" id="2886039"/>
    <lineage>
        <taxon>Bacteria</taxon>
        <taxon>Bacillati</taxon>
        <taxon>Bacillota</taxon>
        <taxon>Bacilli</taxon>
        <taxon>Lactobacillales</taxon>
        <taxon>Lactobacillaceae</taxon>
        <taxon>Ligilactobacillus</taxon>
    </lineage>
</organism>
<name>A0ABQ5JFU2_9LACO</name>
<sequence length="131" mass="15493">MRRYTTLDDDLRAMLLEQYGFEKVINREGVSDQDLELIKQHSEHDQKLQAKITDIQEQRRQEFLQSQKEFEEEEARRLKKELEEALEKYPQVEATSYSSARYKNGLRSTLESALGTAADEDRERIRQVLGK</sequence>
<feature type="coiled-coil region" evidence="1">
    <location>
        <begin position="61"/>
        <end position="95"/>
    </location>
</feature>
<dbReference type="Proteomes" id="UP001055149">
    <property type="component" value="Unassembled WGS sequence"/>
</dbReference>
<reference evidence="2" key="1">
    <citation type="journal article" date="2022" name="Int. J. Syst. Evol. Microbiol.">
        <title>A novel species of lactic acid bacteria, Ligilactobacillus pabuli sp. nov., isolated from alfalfa silage.</title>
        <authorList>
            <person name="Tohno M."/>
            <person name="Tanizawa Y."/>
            <person name="Sawada H."/>
            <person name="Sakamoto M."/>
            <person name="Ohkuma M."/>
            <person name="Kobayashi H."/>
        </authorList>
    </citation>
    <scope>NUCLEOTIDE SEQUENCE</scope>
    <source>
        <strain evidence="2">AF129</strain>
    </source>
</reference>
<dbReference type="EMBL" id="BQXH01000002">
    <property type="protein sequence ID" value="GKS80568.1"/>
    <property type="molecule type" value="Genomic_DNA"/>
</dbReference>
<evidence type="ECO:0000313" key="3">
    <source>
        <dbReference type="Proteomes" id="UP001055149"/>
    </source>
</evidence>
<accession>A0ABQ5JFU2</accession>
<gene>
    <name evidence="2" type="ORF">LPAF129_02530</name>
</gene>
<evidence type="ECO:0000313" key="2">
    <source>
        <dbReference type="EMBL" id="GKS80568.1"/>
    </source>
</evidence>
<evidence type="ECO:0000256" key="1">
    <source>
        <dbReference type="SAM" id="Coils"/>
    </source>
</evidence>
<keyword evidence="1" id="KW-0175">Coiled coil</keyword>
<comment type="caution">
    <text evidence="2">The sequence shown here is derived from an EMBL/GenBank/DDBJ whole genome shotgun (WGS) entry which is preliminary data.</text>
</comment>
<dbReference type="RefSeq" id="WP_244054239.1">
    <property type="nucleotide sequence ID" value="NZ_BQXH01000002.1"/>
</dbReference>
<protein>
    <submittedName>
        <fullName evidence="2">Uncharacterized protein</fullName>
    </submittedName>
</protein>